<sequence length="90" mass="9579">MLASAARLTGSCATPNSPRNRRLPVASAHWVTAVSRSTPMVAETTLACVPELSLSRYWCTSKAKLPSGSRMPGPITVSLSVLTQLWAPVQ</sequence>
<accession>A0AAV4ZW85</accession>
<evidence type="ECO:0000313" key="3">
    <source>
        <dbReference type="Proteomes" id="UP001055247"/>
    </source>
</evidence>
<reference evidence="2" key="1">
    <citation type="journal article" date="2016" name="Front. Microbiol.">
        <title>Genome Sequence of the Piezophilic, Mesophilic Sulfate-Reducing Bacterium Desulfovibrio indicus J2T.</title>
        <authorList>
            <person name="Cao J."/>
            <person name="Maignien L."/>
            <person name="Shao Z."/>
            <person name="Alain K."/>
            <person name="Jebbar M."/>
        </authorList>
    </citation>
    <scope>NUCLEOTIDE SEQUENCE</scope>
    <source>
        <strain evidence="2">DSM 16372</strain>
    </source>
</reference>
<dbReference type="AlphaFoldDB" id="A0AAV4ZW85"/>
<evidence type="ECO:0000313" key="2">
    <source>
        <dbReference type="EMBL" id="GJD92780.1"/>
    </source>
</evidence>
<feature type="region of interest" description="Disordered" evidence="1">
    <location>
        <begin position="1"/>
        <end position="21"/>
    </location>
</feature>
<comment type="caution">
    <text evidence="2">The sequence shown here is derived from an EMBL/GenBank/DDBJ whole genome shotgun (WGS) entry which is preliminary data.</text>
</comment>
<dbReference type="Proteomes" id="UP001055247">
    <property type="component" value="Unassembled WGS sequence"/>
</dbReference>
<keyword evidence="3" id="KW-1185">Reference proteome</keyword>
<dbReference type="EMBL" id="BPQO01000066">
    <property type="protein sequence ID" value="GJD92780.1"/>
    <property type="molecule type" value="Genomic_DNA"/>
</dbReference>
<reference evidence="2" key="2">
    <citation type="submission" date="2021-08" db="EMBL/GenBank/DDBJ databases">
        <authorList>
            <person name="Tani A."/>
            <person name="Ola A."/>
            <person name="Ogura Y."/>
            <person name="Katsura K."/>
            <person name="Hayashi T."/>
        </authorList>
    </citation>
    <scope>NUCLEOTIDE SEQUENCE</scope>
    <source>
        <strain evidence="2">DSM 16372</strain>
    </source>
</reference>
<name>A0AAV4ZW85_9HYPH</name>
<gene>
    <name evidence="2" type="ORF">BHAOGJBA_6338</name>
</gene>
<evidence type="ECO:0000256" key="1">
    <source>
        <dbReference type="SAM" id="MobiDB-lite"/>
    </source>
</evidence>
<evidence type="ECO:0008006" key="4">
    <source>
        <dbReference type="Google" id="ProtNLM"/>
    </source>
</evidence>
<organism evidence="2 3">
    <name type="scientific">Methylobacterium hispanicum</name>
    <dbReference type="NCBI Taxonomy" id="270350"/>
    <lineage>
        <taxon>Bacteria</taxon>
        <taxon>Pseudomonadati</taxon>
        <taxon>Pseudomonadota</taxon>
        <taxon>Alphaproteobacteria</taxon>
        <taxon>Hyphomicrobiales</taxon>
        <taxon>Methylobacteriaceae</taxon>
        <taxon>Methylobacterium</taxon>
    </lineage>
</organism>
<proteinExistence type="predicted"/>
<protein>
    <recommendedName>
        <fullName evidence="4">Secreted protein</fullName>
    </recommendedName>
</protein>